<dbReference type="SMART" id="SM00355">
    <property type="entry name" value="ZnF_C2H2"/>
    <property type="match status" value="2"/>
</dbReference>
<organism evidence="8 9">
    <name type="scientific">Eeniella nana</name>
    <name type="common">Yeast</name>
    <name type="synonym">Brettanomyces nanus</name>
    <dbReference type="NCBI Taxonomy" id="13502"/>
    <lineage>
        <taxon>Eukaryota</taxon>
        <taxon>Fungi</taxon>
        <taxon>Dikarya</taxon>
        <taxon>Ascomycota</taxon>
        <taxon>Saccharomycotina</taxon>
        <taxon>Pichiomycetes</taxon>
        <taxon>Pichiales</taxon>
        <taxon>Pichiaceae</taxon>
        <taxon>Brettanomyces</taxon>
    </lineage>
</organism>
<feature type="compositionally biased region" description="Low complexity" evidence="6">
    <location>
        <begin position="450"/>
        <end position="461"/>
    </location>
</feature>
<dbReference type="KEGG" id="bnn:FOA43_000610"/>
<evidence type="ECO:0000256" key="5">
    <source>
        <dbReference type="PROSITE-ProRule" id="PRU00042"/>
    </source>
</evidence>
<dbReference type="SUPFAM" id="SSF57667">
    <property type="entry name" value="beta-beta-alpha zinc fingers"/>
    <property type="match status" value="1"/>
</dbReference>
<dbReference type="GO" id="GO:0045944">
    <property type="term" value="P:positive regulation of transcription by RNA polymerase II"/>
    <property type="evidence" value="ECO:0007669"/>
    <property type="project" value="TreeGrafter"/>
</dbReference>
<dbReference type="GO" id="GO:0005634">
    <property type="term" value="C:nucleus"/>
    <property type="evidence" value="ECO:0007669"/>
    <property type="project" value="TreeGrafter"/>
</dbReference>
<protein>
    <recommendedName>
        <fullName evidence="7">C2H2-type domain-containing protein</fullName>
    </recommendedName>
</protein>
<dbReference type="InterPro" id="IPR050688">
    <property type="entry name" value="Zinc_finger/UBP_domain"/>
</dbReference>
<keyword evidence="2" id="KW-0677">Repeat</keyword>
<sequence length="664" mass="73961">MSQQDQNQDQLLQERPFQDSPQESQSQQQQQQRQQQQPQSYDSRNTDELMDFVPISSNMDPTLRYPPIGATTRSGGTIPPSFSNSTISSVSSIHNHISPSLSSNSLTASATNNDDNLNVINLNIVRTPLKNSSSSSCLRKKSAGNLMATPAQTPVRRGDLITTPRRLTMSSSSSYRRVRLSEKSPANGNNPFYTPPAFLSPKITKHRKQSSISTSISLGHLDTDIQLQQHHRLSISPLATPLRTPSTRMDGLRDEQADADDGDDLDMDPAKTFIEPALLMKESSGSSHDGIKFGGKLSDLDAYSQQQIQERHLQRQHSSYDGSNSFINQDLLNNPQDIMLLIDSDNVEDAHSNDDSKIVYTSDMQSQYGSNRLPRTKSMPPQNGVSTIQVGPQILRRKLARSRSTMNLSEIAASKEAKTAALRTSSIHQSFTISELPEAALQYMEEESQDPNQKPQQQQSPHRMMVPQVPHPVPRASSVSSSTSIPTAPEYMGMFPTSIYTNSNNPLTQYMTPPSTAASAASAASVFHAQSGKESLPEEEILQILPPGLKRTQSKRLAENKKGKGKTRQPTTLILTDFERSKLDLPEQSARSKSRSKKGSNEKKKIHECPLCHSRFQRPEHVKRHMRSHSSEKPFACPQLDCCKRFNRKDNLKQHLRKIHGLKP</sequence>
<evidence type="ECO:0000256" key="1">
    <source>
        <dbReference type="ARBA" id="ARBA00022723"/>
    </source>
</evidence>
<feature type="region of interest" description="Disordered" evidence="6">
    <location>
        <begin position="545"/>
        <end position="612"/>
    </location>
</feature>
<feature type="compositionally biased region" description="Basic and acidic residues" evidence="6">
    <location>
        <begin position="599"/>
        <end position="610"/>
    </location>
</feature>
<feature type="domain" description="C2H2-type" evidence="7">
    <location>
        <begin position="607"/>
        <end position="634"/>
    </location>
</feature>
<dbReference type="PANTHER" id="PTHR24403">
    <property type="entry name" value="ZINC FINGER PROTEIN"/>
    <property type="match status" value="1"/>
</dbReference>
<evidence type="ECO:0000313" key="9">
    <source>
        <dbReference type="Proteomes" id="UP000662931"/>
    </source>
</evidence>
<feature type="region of interest" description="Disordered" evidence="6">
    <location>
        <begin position="444"/>
        <end position="484"/>
    </location>
</feature>
<evidence type="ECO:0000259" key="7">
    <source>
        <dbReference type="PROSITE" id="PS50157"/>
    </source>
</evidence>
<dbReference type="InterPro" id="IPR036236">
    <property type="entry name" value="Znf_C2H2_sf"/>
</dbReference>
<dbReference type="AlphaFoldDB" id="A0A875RN81"/>
<evidence type="ECO:0000313" key="8">
    <source>
        <dbReference type="EMBL" id="QPG73300.1"/>
    </source>
</evidence>
<feature type="compositionally biased region" description="Acidic residues" evidence="6">
    <location>
        <begin position="257"/>
        <end position="267"/>
    </location>
</feature>
<dbReference type="InterPro" id="IPR013087">
    <property type="entry name" value="Znf_C2H2_type"/>
</dbReference>
<dbReference type="OrthoDB" id="654211at2759"/>
<dbReference type="PROSITE" id="PS50157">
    <property type="entry name" value="ZINC_FINGER_C2H2_2"/>
    <property type="match status" value="2"/>
</dbReference>
<dbReference type="Proteomes" id="UP000662931">
    <property type="component" value="Chromosome 1"/>
</dbReference>
<feature type="region of interest" description="Disordered" evidence="6">
    <location>
        <begin position="1"/>
        <end position="45"/>
    </location>
</feature>
<keyword evidence="3 5" id="KW-0863">Zinc-finger</keyword>
<evidence type="ECO:0000256" key="4">
    <source>
        <dbReference type="ARBA" id="ARBA00022833"/>
    </source>
</evidence>
<dbReference type="PROSITE" id="PS00028">
    <property type="entry name" value="ZINC_FINGER_C2H2_1"/>
    <property type="match status" value="2"/>
</dbReference>
<feature type="compositionally biased region" description="Low complexity" evidence="6">
    <location>
        <begin position="474"/>
        <end position="484"/>
    </location>
</feature>
<keyword evidence="1" id="KW-0479">Metal-binding</keyword>
<evidence type="ECO:0000256" key="3">
    <source>
        <dbReference type="ARBA" id="ARBA00022771"/>
    </source>
</evidence>
<feature type="region of interest" description="Disordered" evidence="6">
    <location>
        <begin position="236"/>
        <end position="267"/>
    </location>
</feature>
<evidence type="ECO:0000256" key="2">
    <source>
        <dbReference type="ARBA" id="ARBA00022737"/>
    </source>
</evidence>
<reference evidence="8" key="1">
    <citation type="submission" date="2020-10" db="EMBL/GenBank/DDBJ databases">
        <authorList>
            <person name="Roach M.J.R."/>
        </authorList>
    </citation>
    <scope>NUCLEOTIDE SEQUENCE</scope>
    <source>
        <strain evidence="8">CBS 1945</strain>
    </source>
</reference>
<keyword evidence="4" id="KW-0862">Zinc</keyword>
<keyword evidence="9" id="KW-1185">Reference proteome</keyword>
<dbReference type="GO" id="GO:0008270">
    <property type="term" value="F:zinc ion binding"/>
    <property type="evidence" value="ECO:0007669"/>
    <property type="project" value="UniProtKB-KW"/>
</dbReference>
<gene>
    <name evidence="8" type="ORF">FOA43_000610</name>
</gene>
<feature type="compositionally biased region" description="Low complexity" evidence="6">
    <location>
        <begin position="1"/>
        <end position="43"/>
    </location>
</feature>
<dbReference type="Gene3D" id="3.30.160.60">
    <property type="entry name" value="Classic Zinc Finger"/>
    <property type="match status" value="2"/>
</dbReference>
<dbReference type="EMBL" id="CP064812">
    <property type="protein sequence ID" value="QPG73300.1"/>
    <property type="molecule type" value="Genomic_DNA"/>
</dbReference>
<dbReference type="GeneID" id="62194011"/>
<dbReference type="PANTHER" id="PTHR24403:SF67">
    <property type="entry name" value="FI01116P-RELATED"/>
    <property type="match status" value="1"/>
</dbReference>
<proteinExistence type="predicted"/>
<feature type="domain" description="C2H2-type" evidence="7">
    <location>
        <begin position="635"/>
        <end position="664"/>
    </location>
</feature>
<accession>A0A875RN81</accession>
<dbReference type="RefSeq" id="XP_038776865.1">
    <property type="nucleotide sequence ID" value="XM_038920937.1"/>
</dbReference>
<evidence type="ECO:0000256" key="6">
    <source>
        <dbReference type="SAM" id="MobiDB-lite"/>
    </source>
</evidence>
<name>A0A875RN81_EENNA</name>
<dbReference type="Pfam" id="PF00096">
    <property type="entry name" value="zf-C2H2"/>
    <property type="match status" value="1"/>
</dbReference>
<feature type="region of interest" description="Disordered" evidence="6">
    <location>
        <begin position="168"/>
        <end position="199"/>
    </location>
</feature>